<evidence type="ECO:0000313" key="3">
    <source>
        <dbReference type="EMBL" id="MEX0426800.1"/>
    </source>
</evidence>
<dbReference type="InterPro" id="IPR002560">
    <property type="entry name" value="Transposase_DDE"/>
</dbReference>
<feature type="region of interest" description="Disordered" evidence="1">
    <location>
        <begin position="1"/>
        <end position="29"/>
    </location>
</feature>
<proteinExistence type="predicted"/>
<dbReference type="EMBL" id="JBFPJR010000005">
    <property type="protein sequence ID" value="MEX0426800.1"/>
    <property type="molecule type" value="Genomic_DNA"/>
</dbReference>
<comment type="caution">
    <text evidence="3">The sequence shown here is derived from an EMBL/GenBank/DDBJ whole genome shotgun (WGS) entry which is preliminary data.</text>
</comment>
<gene>
    <name evidence="3" type="ORF">AB3X52_04135</name>
</gene>
<dbReference type="RefSeq" id="WP_367991573.1">
    <property type="nucleotide sequence ID" value="NZ_JBFPJR010000005.1"/>
</dbReference>
<organism evidence="3 4">
    <name type="scientific">Nocardioides eburneus</name>
    <dbReference type="NCBI Taxonomy" id="3231482"/>
    <lineage>
        <taxon>Bacteria</taxon>
        <taxon>Bacillati</taxon>
        <taxon>Actinomycetota</taxon>
        <taxon>Actinomycetes</taxon>
        <taxon>Propionibacteriales</taxon>
        <taxon>Nocardioidaceae</taxon>
        <taxon>Nocardioides</taxon>
    </lineage>
</organism>
<dbReference type="Proteomes" id="UP001556631">
    <property type="component" value="Unassembled WGS sequence"/>
</dbReference>
<keyword evidence="4" id="KW-1185">Reference proteome</keyword>
<evidence type="ECO:0000256" key="1">
    <source>
        <dbReference type="SAM" id="MobiDB-lite"/>
    </source>
</evidence>
<sequence>MTPTTRSSSRGCAQQQLRSAYNAQSPAEGRPTAQKVLVSLTPACPIPEIKRLGKTPKHWREAPLAYFDTGRANKGGTQAINGLIELHRRVARSFRNHELPTRMLLVGGGLSNLTSSRKSLIEVADRAVR</sequence>
<evidence type="ECO:0000313" key="4">
    <source>
        <dbReference type="Proteomes" id="UP001556631"/>
    </source>
</evidence>
<reference evidence="3 4" key="1">
    <citation type="submission" date="2024-07" db="EMBL/GenBank/DDBJ databases">
        <authorList>
            <person name="Lee S."/>
            <person name="Kang M."/>
        </authorList>
    </citation>
    <scope>NUCLEOTIDE SEQUENCE [LARGE SCALE GENOMIC DNA]</scope>
    <source>
        <strain evidence="3 4">DS6</strain>
    </source>
</reference>
<protein>
    <submittedName>
        <fullName evidence="3">Transposase</fullName>
    </submittedName>
</protein>
<evidence type="ECO:0000259" key="2">
    <source>
        <dbReference type="Pfam" id="PF01610"/>
    </source>
</evidence>
<accession>A0ABV3SV36</accession>
<feature type="compositionally biased region" description="Polar residues" evidence="1">
    <location>
        <begin position="1"/>
        <end position="25"/>
    </location>
</feature>
<name>A0ABV3SV36_9ACTN</name>
<feature type="domain" description="Transposase IS204/IS1001/IS1096/IS1165 DDE" evidence="2">
    <location>
        <begin position="14"/>
        <end position="98"/>
    </location>
</feature>
<dbReference type="Pfam" id="PF01610">
    <property type="entry name" value="DDE_Tnp_ISL3"/>
    <property type="match status" value="1"/>
</dbReference>